<sequence length="1049" mass="102097">MEAALVRVLHGALSADPEARCASERELEAAQTRPGAVAALLDALEAPGLAPDAALLAVLCAKHAIDRRWAPSRLAGARGGEAEPIGGEEKAATRARLLRIATDARDERVAAHGALALARVARADGASGEHAGLLPALLGAAARPDADAAARGLRALHRVVKELASRRLLPHKREFCALAPALATDVARMLGVHVAAALGGGGGGGDNGARARALVGAALCAKVLRELLVHGHVGLREAASDARSAAARAHADNAAAALRPLAAMLDSAGTDGVIEGEAAETLARALLKLVAGVHERHGAAALGARGVADAVEFAHGVLVGAGGARRERLWARCAVLLGRVLADGAGAWAGPLCDTYAASGAVGALARALVGALAAGAAGDDALDAWADEPEEVAAAELAGVSAAVDVAAATAEADAAGARALESASVAALADGAGARDAARFALLALGVAPACVRDGALRAALELADGDALAPRAAGDAQRARRDATLHALCLLLAGAGRSDGAAGARARALRAALADGADARAGALARLRAAWAVALAHGADWWRRADGADDLVDGALALVAALAADAQPAVALVALAAVRAALDAADARREGAAGARAAALGRAALPAVLLACGGGGGGGACGACGALARADARWRALALLPRVVDAACAEPAAAGARTALAAALDALPAVWAASGSEQPLAEACCDAAACVARRAADLDRAEPRAPPLLGGALRACAAIIERATAPGTPTGLCERGTALWLAAMRAAASARAAPPSELAALARRALAVAADAAGTGEHARAAFLVVDHYALLSPGALLGAPELGGALEAGVRAGAGAPGDGRRGAVAALGVVETCLRVAPAAAPAALAPALLAAAAALAAAADGGGGGLVDGACACALARLCVHRADALPALMTMLAGGAAAPADALARVLDGWLASLDCVLLASARALCAAALLALLVDAAPARARADEILAFVTGVVAEQDGRAAAAAADGACSGEPPHAGGASGEFGAALDELAPDPTRALPARELLRACVGALRAAPGGEDALRAVDGAVLRQVAAALEHAA</sequence>
<dbReference type="InterPro" id="IPR016024">
    <property type="entry name" value="ARM-type_fold"/>
</dbReference>
<dbReference type="Gene3D" id="1.25.10.10">
    <property type="entry name" value="Leucine-rich Repeat Variant"/>
    <property type="match status" value="1"/>
</dbReference>
<keyword evidence="7" id="KW-1185">Reference proteome</keyword>
<comment type="similarity">
    <text evidence="2">Belongs to the importin beta family.</text>
</comment>
<dbReference type="GO" id="GO:0005635">
    <property type="term" value="C:nuclear envelope"/>
    <property type="evidence" value="ECO:0007669"/>
    <property type="project" value="TreeGrafter"/>
</dbReference>
<dbReference type="GO" id="GO:0005829">
    <property type="term" value="C:cytosol"/>
    <property type="evidence" value="ECO:0007669"/>
    <property type="project" value="TreeGrafter"/>
</dbReference>
<gene>
    <name evidence="6" type="ORF">KFE25_000729</name>
</gene>
<reference evidence="6" key="1">
    <citation type="submission" date="2021-05" db="EMBL/GenBank/DDBJ databases">
        <title>The genome of the haptophyte Pavlova lutheri (Diacronema luteri, Pavlovales) - a model for lipid biosynthesis in eukaryotic algae.</title>
        <authorList>
            <person name="Hulatt C.J."/>
            <person name="Posewitz M.C."/>
        </authorList>
    </citation>
    <scope>NUCLEOTIDE SEQUENCE</scope>
    <source>
        <strain evidence="6">NIVA-4/92</strain>
    </source>
</reference>
<dbReference type="OrthoDB" id="10685451at2759"/>
<comment type="caution">
    <text evidence="6">The sequence shown here is derived from an EMBL/GenBank/DDBJ whole genome shotgun (WGS) entry which is preliminary data.</text>
</comment>
<dbReference type="PANTHER" id="PTHR10997">
    <property type="entry name" value="IMPORTIN-7, 8, 11"/>
    <property type="match status" value="1"/>
</dbReference>
<dbReference type="PANTHER" id="PTHR10997:SF7">
    <property type="entry name" value="IMPORTIN-11"/>
    <property type="match status" value="1"/>
</dbReference>
<evidence type="ECO:0000256" key="2">
    <source>
        <dbReference type="ARBA" id="ARBA00007991"/>
    </source>
</evidence>
<protein>
    <recommendedName>
        <fullName evidence="5">Importin N-terminal domain-containing protein</fullName>
    </recommendedName>
</protein>
<dbReference type="SMART" id="SM00913">
    <property type="entry name" value="IBN_N"/>
    <property type="match status" value="1"/>
</dbReference>
<evidence type="ECO:0000256" key="3">
    <source>
        <dbReference type="ARBA" id="ARBA00022448"/>
    </source>
</evidence>
<dbReference type="AlphaFoldDB" id="A0A8J5XM31"/>
<dbReference type="GO" id="GO:0006606">
    <property type="term" value="P:protein import into nucleus"/>
    <property type="evidence" value="ECO:0007669"/>
    <property type="project" value="TreeGrafter"/>
</dbReference>
<proteinExistence type="inferred from homology"/>
<keyword evidence="4" id="KW-0539">Nucleus</keyword>
<evidence type="ECO:0000256" key="1">
    <source>
        <dbReference type="ARBA" id="ARBA00004123"/>
    </source>
</evidence>
<dbReference type="EMBL" id="JAGTXO010000006">
    <property type="protein sequence ID" value="KAG8467413.1"/>
    <property type="molecule type" value="Genomic_DNA"/>
</dbReference>
<dbReference type="InterPro" id="IPR001494">
    <property type="entry name" value="Importin-beta_N"/>
</dbReference>
<organism evidence="6 7">
    <name type="scientific">Diacronema lutheri</name>
    <name type="common">Unicellular marine alga</name>
    <name type="synonym">Monochrysis lutheri</name>
    <dbReference type="NCBI Taxonomy" id="2081491"/>
    <lineage>
        <taxon>Eukaryota</taxon>
        <taxon>Haptista</taxon>
        <taxon>Haptophyta</taxon>
        <taxon>Pavlovophyceae</taxon>
        <taxon>Pavlovales</taxon>
        <taxon>Pavlovaceae</taxon>
        <taxon>Diacronema</taxon>
    </lineage>
</organism>
<keyword evidence="3" id="KW-0813">Transport</keyword>
<dbReference type="InterPro" id="IPR011989">
    <property type="entry name" value="ARM-like"/>
</dbReference>
<evidence type="ECO:0000256" key="4">
    <source>
        <dbReference type="ARBA" id="ARBA00023242"/>
    </source>
</evidence>
<accession>A0A8J5XM31</accession>
<dbReference type="Proteomes" id="UP000751190">
    <property type="component" value="Unassembled WGS sequence"/>
</dbReference>
<name>A0A8J5XM31_DIALT</name>
<feature type="domain" description="Importin N-terminal" evidence="5">
    <location>
        <begin position="23"/>
        <end position="103"/>
    </location>
</feature>
<comment type="subcellular location">
    <subcellularLocation>
        <location evidence="1">Nucleus</location>
    </subcellularLocation>
</comment>
<dbReference type="GO" id="GO:0031267">
    <property type="term" value="F:small GTPase binding"/>
    <property type="evidence" value="ECO:0007669"/>
    <property type="project" value="InterPro"/>
</dbReference>
<evidence type="ECO:0000259" key="5">
    <source>
        <dbReference type="PROSITE" id="PS50166"/>
    </source>
</evidence>
<dbReference type="PROSITE" id="PS50166">
    <property type="entry name" value="IMPORTIN_B_NT"/>
    <property type="match status" value="1"/>
</dbReference>
<evidence type="ECO:0000313" key="6">
    <source>
        <dbReference type="EMBL" id="KAG8467413.1"/>
    </source>
</evidence>
<evidence type="ECO:0000313" key="7">
    <source>
        <dbReference type="Proteomes" id="UP000751190"/>
    </source>
</evidence>
<dbReference type="InterPro" id="IPR058669">
    <property type="entry name" value="TPR_IPO7/11-like"/>
</dbReference>
<dbReference type="SUPFAM" id="SSF48371">
    <property type="entry name" value="ARM repeat"/>
    <property type="match status" value="1"/>
</dbReference>
<dbReference type="Pfam" id="PF25758">
    <property type="entry name" value="TPR_IPO11"/>
    <property type="match status" value="1"/>
</dbReference>